<accession>A0ABQ2FQ62</accession>
<evidence type="ECO:0008006" key="3">
    <source>
        <dbReference type="Google" id="ProtNLM"/>
    </source>
</evidence>
<protein>
    <recommendedName>
        <fullName evidence="3">Terminase large subunit gp17-like C-terminal domain-containing protein</fullName>
    </recommendedName>
</protein>
<reference evidence="2" key="1">
    <citation type="journal article" date="2019" name="Int. J. Syst. Evol. Microbiol.">
        <title>The Global Catalogue of Microorganisms (GCM) 10K type strain sequencing project: providing services to taxonomists for standard genome sequencing and annotation.</title>
        <authorList>
            <consortium name="The Broad Institute Genomics Platform"/>
            <consortium name="The Broad Institute Genome Sequencing Center for Infectious Disease"/>
            <person name="Wu L."/>
            <person name="Ma J."/>
        </authorList>
    </citation>
    <scope>NUCLEOTIDE SEQUENCE [LARGE SCALE GENOMIC DNA]</scope>
    <source>
        <strain evidence="2">JCM 19173</strain>
    </source>
</reference>
<organism evidence="1 2">
    <name type="scientific">Deinococcus radiotolerans</name>
    <dbReference type="NCBI Taxonomy" id="1309407"/>
    <lineage>
        <taxon>Bacteria</taxon>
        <taxon>Thermotogati</taxon>
        <taxon>Deinococcota</taxon>
        <taxon>Deinococci</taxon>
        <taxon>Deinococcales</taxon>
        <taxon>Deinococcaceae</taxon>
        <taxon>Deinococcus</taxon>
    </lineage>
</organism>
<dbReference type="InterPro" id="IPR027417">
    <property type="entry name" value="P-loop_NTPase"/>
</dbReference>
<evidence type="ECO:0000313" key="1">
    <source>
        <dbReference type="EMBL" id="GGL15743.1"/>
    </source>
</evidence>
<dbReference type="EMBL" id="BMPE01000021">
    <property type="protein sequence ID" value="GGL15743.1"/>
    <property type="molecule type" value="Genomic_DNA"/>
</dbReference>
<sequence>MPSESTPLPAQSRGLRQAAEGLSTNLGLGLPVPSHYLDWLRTLFPGTYTRPLAHFHEEFWERIWDMRPERSATEFYIWPRGFSKTTNAERAVIALAARGFKYILYVKETQDQANDAVQNIAAVLESPEVERHYPLLSQRQVNKFGHSKGWKRDRIRTASGTIVDAAGLDVSIRGLLLEGSRPDVIILDDIDGKEDTLRTTEKKIRRITSDIVPAGAPNRVILGLQNIINPHGVFTRLADLCPDHPADFLLDRFVSGPYPAVYDLEYEQSGVNEHGKPVYRITAGESSWPEARPLDMLEAELNQMGPTQFIEEKQNEVGRLQGNLYKGFKLKAIPRPPLSAFLDTVVVCDPAVTNTNDSDSNGVRSGGLLPNGQIVGLYSWEGRDSVPNNLKRAFRQALAVQASTIILETNQGGDTWITTYRAVWRALVEDPDEPQFTRTTRMPRMVQVKASNGTGGKRERWQIALGGRERGEFVEAEGTHEVLFGALKRLPEHTPYDLSDADAWLYLYLSGRYQPDHDDDEDGSVVTSNVA</sequence>
<dbReference type="RefSeq" id="WP_189070591.1">
    <property type="nucleotide sequence ID" value="NZ_BMPE01000021.1"/>
</dbReference>
<proteinExistence type="predicted"/>
<gene>
    <name evidence="1" type="ORF">GCM10010844_38350</name>
</gene>
<evidence type="ECO:0000313" key="2">
    <source>
        <dbReference type="Proteomes" id="UP000604341"/>
    </source>
</evidence>
<comment type="caution">
    <text evidence="1">The sequence shown here is derived from an EMBL/GenBank/DDBJ whole genome shotgun (WGS) entry which is preliminary data.</text>
</comment>
<dbReference type="Proteomes" id="UP000604341">
    <property type="component" value="Unassembled WGS sequence"/>
</dbReference>
<name>A0ABQ2FQ62_9DEIO</name>
<dbReference type="Gene3D" id="3.40.50.300">
    <property type="entry name" value="P-loop containing nucleotide triphosphate hydrolases"/>
    <property type="match status" value="1"/>
</dbReference>
<keyword evidence="2" id="KW-1185">Reference proteome</keyword>